<geneLocation type="plasmid" evidence="7">
    <name>unnamed</name>
</geneLocation>
<evidence type="ECO:0000256" key="5">
    <source>
        <dbReference type="ARBA" id="ARBA00033067"/>
    </source>
</evidence>
<name>A0A235H930_AZOBR</name>
<dbReference type="AlphaFoldDB" id="A0A235H930"/>
<dbReference type="InterPro" id="IPR036291">
    <property type="entry name" value="NAD(P)-bd_dom_sf"/>
</dbReference>
<dbReference type="SUPFAM" id="SSF51735">
    <property type="entry name" value="NAD(P)-binding Rossmann-fold domains"/>
    <property type="match status" value="1"/>
</dbReference>
<dbReference type="RefSeq" id="WP_094305500.1">
    <property type="nucleotide sequence ID" value="NZ_NOWT01000023.1"/>
</dbReference>
<dbReference type="EMBL" id="NOWT01000023">
    <property type="protein sequence ID" value="OYD82309.1"/>
    <property type="molecule type" value="Genomic_DNA"/>
</dbReference>
<evidence type="ECO:0000256" key="3">
    <source>
        <dbReference type="ARBA" id="ARBA00018569"/>
    </source>
</evidence>
<sequence>MTIFITGVAGFIGSNIARRLVTEGHRVVGFDNLCRGVESNLDGLIGNPLFAFETLDLSNLPTYRAALARVHAAEPVTEVWHMAANSDIPAGIADANVDLRDTFMTTFNTLEVMKELGIKTLAFASSSAIYGDFKGERIREDMGPLLPISNYGAMKLASEVAISAAVESWLDRALLFRFPNVIGIPATHGVIYDFVHKLRATPDQLEVFGDGTQQKAYLHCDDLIDAMIFIRDKAPEKLAFYNIGPEDNGVTVRSIAEEVVAVAAPQARIKFGEGNRGWVGDVPKFAYSTEKLRTLGWAPRLDSQAAMRLAVRQIVEQSF</sequence>
<evidence type="ECO:0000256" key="1">
    <source>
        <dbReference type="ARBA" id="ARBA00004947"/>
    </source>
</evidence>
<comment type="pathway">
    <text evidence="1">Carbohydrate metabolism; galactose metabolism.</text>
</comment>
<evidence type="ECO:0000259" key="6">
    <source>
        <dbReference type="Pfam" id="PF01370"/>
    </source>
</evidence>
<organism evidence="7">
    <name type="scientific">Azospirillum brasilense</name>
    <dbReference type="NCBI Taxonomy" id="192"/>
    <lineage>
        <taxon>Bacteria</taxon>
        <taxon>Pseudomonadati</taxon>
        <taxon>Pseudomonadota</taxon>
        <taxon>Alphaproteobacteria</taxon>
        <taxon>Rhodospirillales</taxon>
        <taxon>Azospirillaceae</taxon>
        <taxon>Azospirillum</taxon>
    </lineage>
</organism>
<dbReference type="PANTHER" id="PTHR43725:SF53">
    <property type="entry name" value="UDP-ARABINOSE 4-EPIMERASE 1"/>
    <property type="match status" value="1"/>
</dbReference>
<keyword evidence="7" id="KW-0614">Plasmid</keyword>
<dbReference type="Gene3D" id="3.90.25.10">
    <property type="entry name" value="UDP-galactose 4-epimerase, domain 1"/>
    <property type="match status" value="2"/>
</dbReference>
<evidence type="ECO:0000256" key="2">
    <source>
        <dbReference type="ARBA" id="ARBA00007637"/>
    </source>
</evidence>
<evidence type="ECO:0000256" key="4">
    <source>
        <dbReference type="ARBA" id="ARBA00031367"/>
    </source>
</evidence>
<gene>
    <name evidence="7" type="ORF">CHT98_21380</name>
</gene>
<dbReference type="Gene3D" id="3.40.50.720">
    <property type="entry name" value="NAD(P)-binding Rossmann-like Domain"/>
    <property type="match status" value="1"/>
</dbReference>
<dbReference type="InterPro" id="IPR001509">
    <property type="entry name" value="Epimerase_deHydtase"/>
</dbReference>
<comment type="similarity">
    <text evidence="2">Belongs to the NAD(P)-dependent epimerase/dehydratase family.</text>
</comment>
<reference evidence="7" key="1">
    <citation type="submission" date="2017-07" db="EMBL/GenBank/DDBJ databases">
        <title>Whole genome sequence of Azospirillum brasilense 2A1, a potential biofertilizer strain.</title>
        <authorList>
            <person name="Fontana C.A."/>
            <person name="Toffoli L.M."/>
            <person name="Salazar S.M."/>
            <person name="Puglisi E."/>
            <person name="Pedraza R."/>
            <person name="Bassi D."/>
            <person name="Cocconcelli P.S."/>
        </authorList>
    </citation>
    <scope>NUCLEOTIDE SEQUENCE [LARGE SCALE GENOMIC DNA]</scope>
    <source>
        <strain evidence="7">2A1</strain>
        <plasmid evidence="7">unnamed</plasmid>
    </source>
</reference>
<dbReference type="Pfam" id="PF01370">
    <property type="entry name" value="Epimerase"/>
    <property type="match status" value="1"/>
</dbReference>
<evidence type="ECO:0000313" key="7">
    <source>
        <dbReference type="EMBL" id="OYD82309.1"/>
    </source>
</evidence>
<dbReference type="PANTHER" id="PTHR43725">
    <property type="entry name" value="UDP-GLUCOSE 4-EPIMERASE"/>
    <property type="match status" value="1"/>
</dbReference>
<comment type="caution">
    <text evidence="7">The sequence shown here is derived from an EMBL/GenBank/DDBJ whole genome shotgun (WGS) entry which is preliminary data.</text>
</comment>
<feature type="domain" description="NAD-dependent epimerase/dehydratase" evidence="6">
    <location>
        <begin position="3"/>
        <end position="244"/>
    </location>
</feature>
<proteinExistence type="inferred from homology"/>
<dbReference type="Proteomes" id="UP000215367">
    <property type="component" value="Unassembled WGS sequence"/>
</dbReference>
<accession>A0A235H930</accession>
<protein>
    <recommendedName>
        <fullName evidence="3">UDP-glucose 4-epimerase</fullName>
    </recommendedName>
    <alternativeName>
        <fullName evidence="5">Galactowaldenase</fullName>
    </alternativeName>
    <alternativeName>
        <fullName evidence="4">UDP-galactose 4-epimerase</fullName>
    </alternativeName>
</protein>